<dbReference type="Pfam" id="PF12110">
    <property type="entry name" value="Nup96"/>
    <property type="match status" value="1"/>
</dbReference>
<dbReference type="VEuPathDB" id="FungiDB:CC1G_03506"/>
<feature type="domain" description="Nuclear pore complex protein NUP96 C-terminal" evidence="2">
    <location>
        <begin position="440"/>
        <end position="793"/>
    </location>
</feature>
<dbReference type="KEGG" id="cci:CC1G_03506"/>
<feature type="region of interest" description="Disordered" evidence="1">
    <location>
        <begin position="692"/>
        <end position="715"/>
    </location>
</feature>
<feature type="compositionally biased region" description="Basic and acidic residues" evidence="1">
    <location>
        <begin position="192"/>
        <end position="206"/>
    </location>
</feature>
<keyword evidence="4" id="KW-1185">Reference proteome</keyword>
<dbReference type="eggNOG" id="KOG0845">
    <property type="taxonomic scope" value="Eukaryota"/>
</dbReference>
<reference evidence="3 4" key="1">
    <citation type="journal article" date="2010" name="Proc. Natl. Acad. Sci. U.S.A.">
        <title>Insights into evolution of multicellular fungi from the assembled chromosomes of the mushroom Coprinopsis cinerea (Coprinus cinereus).</title>
        <authorList>
            <person name="Stajich J.E."/>
            <person name="Wilke S.K."/>
            <person name="Ahren D."/>
            <person name="Au C.H."/>
            <person name="Birren B.W."/>
            <person name="Borodovsky M."/>
            <person name="Burns C."/>
            <person name="Canback B."/>
            <person name="Casselton L.A."/>
            <person name="Cheng C.K."/>
            <person name="Deng J."/>
            <person name="Dietrich F.S."/>
            <person name="Fargo D.C."/>
            <person name="Farman M.L."/>
            <person name="Gathman A.C."/>
            <person name="Goldberg J."/>
            <person name="Guigo R."/>
            <person name="Hoegger P.J."/>
            <person name="Hooker J.B."/>
            <person name="Huggins A."/>
            <person name="James T.Y."/>
            <person name="Kamada T."/>
            <person name="Kilaru S."/>
            <person name="Kodira C."/>
            <person name="Kues U."/>
            <person name="Kupfer D."/>
            <person name="Kwan H.S."/>
            <person name="Lomsadze A."/>
            <person name="Li W."/>
            <person name="Lilly W.W."/>
            <person name="Ma L.J."/>
            <person name="Mackey A.J."/>
            <person name="Manning G."/>
            <person name="Martin F."/>
            <person name="Muraguchi H."/>
            <person name="Natvig D.O."/>
            <person name="Palmerini H."/>
            <person name="Ramesh M.A."/>
            <person name="Rehmeyer C.J."/>
            <person name="Roe B.A."/>
            <person name="Shenoy N."/>
            <person name="Stanke M."/>
            <person name="Ter-Hovhannisyan V."/>
            <person name="Tunlid A."/>
            <person name="Velagapudi R."/>
            <person name="Vision T.J."/>
            <person name="Zeng Q."/>
            <person name="Zolan M.E."/>
            <person name="Pukkila P.J."/>
        </authorList>
    </citation>
    <scope>NUCLEOTIDE SEQUENCE [LARGE SCALE GENOMIC DNA]</scope>
    <source>
        <strain evidence="4">Okayama-7 / 130 / ATCC MYA-4618 / FGSC 9003</strain>
    </source>
</reference>
<dbReference type="InterPro" id="IPR021967">
    <property type="entry name" value="Nup98_C"/>
</dbReference>
<dbReference type="GeneID" id="6008979"/>
<accession>A8NCE8</accession>
<dbReference type="InParanoid" id="A8NCE8"/>
<proteinExistence type="predicted"/>
<dbReference type="EMBL" id="AACS02000009">
    <property type="protein sequence ID" value="EAU89241.1"/>
    <property type="molecule type" value="Genomic_DNA"/>
</dbReference>
<feature type="compositionally biased region" description="Acidic residues" evidence="1">
    <location>
        <begin position="36"/>
        <end position="77"/>
    </location>
</feature>
<evidence type="ECO:0000259" key="2">
    <source>
        <dbReference type="Pfam" id="PF12110"/>
    </source>
</evidence>
<evidence type="ECO:0000313" key="3">
    <source>
        <dbReference type="EMBL" id="EAU89241.1"/>
    </source>
</evidence>
<feature type="compositionally biased region" description="Polar residues" evidence="1">
    <location>
        <begin position="168"/>
        <end position="186"/>
    </location>
</feature>
<comment type="caution">
    <text evidence="3">The sequence shown here is derived from an EMBL/GenBank/DDBJ whole genome shotgun (WGS) entry which is preliminary data.</text>
</comment>
<name>A8NCE8_COPC7</name>
<feature type="region of interest" description="Disordered" evidence="1">
    <location>
        <begin position="1"/>
        <end position="132"/>
    </location>
</feature>
<evidence type="ECO:0000256" key="1">
    <source>
        <dbReference type="SAM" id="MobiDB-lite"/>
    </source>
</evidence>
<feature type="region of interest" description="Disordered" evidence="1">
    <location>
        <begin position="165"/>
        <end position="206"/>
    </location>
</feature>
<dbReference type="OrthoDB" id="3797628at2759"/>
<evidence type="ECO:0000313" key="4">
    <source>
        <dbReference type="Proteomes" id="UP000001861"/>
    </source>
</evidence>
<dbReference type="Proteomes" id="UP000001861">
    <property type="component" value="Unassembled WGS sequence"/>
</dbReference>
<sequence length="985" mass="108432">MARFRAYASDSSSSDDDEPEVKSTTSQKPPSKHYEEESESEPEESEQDEDDEDDDEEESDESSEESESSSGLSDDEIIYGRSRRRPRTALVEDENGDIQLTGSEDVDIRVSSASSSRSSATPEPRGINGDPNIIPWARQIGVDAQKMHVMQTSLFRMPEEAAALKALSQPQTRPKTLNLQPSTLSLNRKHSRDSEGDGLRHDSRERASFAHDLDQSMFRPSRKYTRVEIASSIAKGKEGDYADAGLAFGRSFRAGWGPGGTVVHVGAISGLSGSSPPDSPSTLTFTRTPFPPVKTQSPETSPPAIALKLLQHHLSATPIETDEFKIPAARPKQHDPRLQFASFAALFPTTDALDPAPLFRLGSALFDPIDLKLNSKGKNGSTLPGATLITPDVRNRIILLRRRTALSKWLETVVSPAVEGDIRTRVNGAITGSPYSPADTVYTQLTGHQVSQACATAMDAGYLKLATLISQAGGDEIFRADIQEQLAIWREEKLAPTNTPPLPGTPPALLSKGIWKVYQLLGGPPLDNNDAALSSWVEDVCAGLDWKRVLGLCIWYGTSIDTSVAEVVRLYEGLVRRYSQTIIARPLPKWQLERNSNPPSSTAPSFSAFGSRAPLALIGASPHTPGNKQQAEDPLYSLIRLHADPALSLSQILDPRSFGPDERWGGIGMCWHLYMILSRVMRIRDFTDRTNPTSARANGRADSADAVEDIPSDGHSPTADLLTSSYAFQLESWDMIQEAAFVLLHLENPQGREKALKDLIARSAPKMDDWTTRGLQGSLKIPGTWVEEAKAMYALDQGDVFKAYELYLRAQLYNSAHELAVLELAPDAILRRDLDLLRNLFEPFDLEGRRDKIDGWFVRGKVFLDYVNIMTRVPILQDQVESERNEQGLDTTIPDAAVADELDELTRKIPKLIALLPDVLYRNRNVDDRHAAAIEEMTQGLLHVMGKAKPSMLLKQPILGFMDGATKISLIRGKGYARFLQGVAA</sequence>
<dbReference type="AlphaFoldDB" id="A8NCE8"/>
<protein>
    <submittedName>
        <fullName evidence="3">Nucleoporin nup189</fullName>
    </submittedName>
</protein>
<dbReference type="RefSeq" id="XP_001832492.1">
    <property type="nucleotide sequence ID" value="XM_001832440.2"/>
</dbReference>
<dbReference type="Gene3D" id="1.25.40.690">
    <property type="match status" value="1"/>
</dbReference>
<gene>
    <name evidence="3" type="ORF">CC1G_03506</name>
</gene>
<dbReference type="STRING" id="240176.A8NCE8"/>
<feature type="compositionally biased region" description="Low complexity" evidence="1">
    <location>
        <begin position="111"/>
        <end position="120"/>
    </location>
</feature>
<dbReference type="OMA" id="ELESWGM"/>
<organism evidence="3 4">
    <name type="scientific">Coprinopsis cinerea (strain Okayama-7 / 130 / ATCC MYA-4618 / FGSC 9003)</name>
    <name type="common">Inky cap fungus</name>
    <name type="synonym">Hormographiella aspergillata</name>
    <dbReference type="NCBI Taxonomy" id="240176"/>
    <lineage>
        <taxon>Eukaryota</taxon>
        <taxon>Fungi</taxon>
        <taxon>Dikarya</taxon>
        <taxon>Basidiomycota</taxon>
        <taxon>Agaricomycotina</taxon>
        <taxon>Agaricomycetes</taxon>
        <taxon>Agaricomycetidae</taxon>
        <taxon>Agaricales</taxon>
        <taxon>Agaricineae</taxon>
        <taxon>Psathyrellaceae</taxon>
        <taxon>Coprinopsis</taxon>
    </lineage>
</organism>